<dbReference type="EMBL" id="PDEA01000001">
    <property type="protein sequence ID" value="PEH91201.1"/>
    <property type="molecule type" value="Genomic_DNA"/>
</dbReference>
<evidence type="ECO:0000313" key="7">
    <source>
        <dbReference type="Proteomes" id="UP000220246"/>
    </source>
</evidence>
<dbReference type="PANTHER" id="PTHR30085">
    <property type="entry name" value="AMINO ACID ABC TRANSPORTER PERMEASE"/>
    <property type="match status" value="1"/>
</dbReference>
<keyword evidence="7" id="KW-1185">Reference proteome</keyword>
<feature type="chain" id="PRO_5013173818" evidence="4">
    <location>
        <begin position="25"/>
        <end position="300"/>
    </location>
</feature>
<dbReference type="CDD" id="cd13690">
    <property type="entry name" value="PBP2_GluB"/>
    <property type="match status" value="1"/>
</dbReference>
<evidence type="ECO:0000256" key="2">
    <source>
        <dbReference type="ARBA" id="ARBA00022448"/>
    </source>
</evidence>
<dbReference type="SMART" id="SM00062">
    <property type="entry name" value="PBPb"/>
    <property type="match status" value="1"/>
</dbReference>
<dbReference type="GeneID" id="80802805"/>
<evidence type="ECO:0000256" key="3">
    <source>
        <dbReference type="ARBA" id="ARBA00022729"/>
    </source>
</evidence>
<dbReference type="PANTHER" id="PTHR30085:SF6">
    <property type="entry name" value="ABC TRANSPORTER GLUTAMINE-BINDING PROTEIN GLNH"/>
    <property type="match status" value="1"/>
</dbReference>
<feature type="domain" description="Solute-binding protein family 3/N-terminal" evidence="5">
    <location>
        <begin position="63"/>
        <end position="292"/>
    </location>
</feature>
<dbReference type="Gene3D" id="3.40.190.10">
    <property type="entry name" value="Periplasmic binding protein-like II"/>
    <property type="match status" value="2"/>
</dbReference>
<evidence type="ECO:0000256" key="1">
    <source>
        <dbReference type="ARBA" id="ARBA00010333"/>
    </source>
</evidence>
<keyword evidence="3 4" id="KW-0732">Signal</keyword>
<dbReference type="GO" id="GO:0006865">
    <property type="term" value="P:amino acid transport"/>
    <property type="evidence" value="ECO:0007669"/>
    <property type="project" value="TreeGrafter"/>
</dbReference>
<keyword evidence="2" id="KW-0813">Transport</keyword>
<name>A0A2A7V189_COMTR</name>
<dbReference type="InterPro" id="IPR001638">
    <property type="entry name" value="Solute-binding_3/MltF_N"/>
</dbReference>
<dbReference type="Pfam" id="PF00497">
    <property type="entry name" value="SBP_bac_3"/>
    <property type="match status" value="1"/>
</dbReference>
<reference evidence="7" key="1">
    <citation type="submission" date="2017-09" db="EMBL/GenBank/DDBJ databases">
        <title>FDA dAtabase for Regulatory Grade micrObial Sequences (FDA-ARGOS): Supporting development and validation of Infectious Disease Dx tests.</title>
        <authorList>
            <person name="Minogue T."/>
            <person name="Wolcott M."/>
            <person name="Wasieloski L."/>
            <person name="Aguilar W."/>
            <person name="Moore D."/>
            <person name="Tallon L."/>
            <person name="Sadzewicz L."/>
            <person name="Ott S."/>
            <person name="Zhao X."/>
            <person name="Nagaraj S."/>
            <person name="Vavikolanu K."/>
            <person name="Aluvathingal J."/>
            <person name="Nadendla S."/>
            <person name="Sichtig H."/>
        </authorList>
    </citation>
    <scope>NUCLEOTIDE SEQUENCE [LARGE SCALE GENOMIC DNA]</scope>
    <source>
        <strain evidence="7">FDAARGOS_394</strain>
    </source>
</reference>
<dbReference type="OrthoDB" id="368476at2"/>
<accession>A0A2A7V189</accession>
<dbReference type="InterPro" id="IPR051455">
    <property type="entry name" value="Bact_solute-bind_prot3"/>
</dbReference>
<protein>
    <submittedName>
        <fullName evidence="6">ABC transporter substrate-binding protein</fullName>
    </submittedName>
</protein>
<comment type="similarity">
    <text evidence="1">Belongs to the bacterial solute-binding protein 3 family.</text>
</comment>
<proteinExistence type="inferred from homology"/>
<comment type="caution">
    <text evidence="6">The sequence shown here is derived from an EMBL/GenBank/DDBJ whole genome shotgun (WGS) entry which is preliminary data.</text>
</comment>
<dbReference type="STRING" id="1219032.GCA_001515545_02000"/>
<dbReference type="GO" id="GO:0005576">
    <property type="term" value="C:extracellular region"/>
    <property type="evidence" value="ECO:0007669"/>
    <property type="project" value="TreeGrafter"/>
</dbReference>
<sequence length="300" mass="31360">MPIPSILKTTVAALAITASGALFAQGTPINAAAFDALIAQGPVADAATIASSSWATKIKQAGTMRFGGTQTSNLFSLLNEKDGKIRGFDAGLAQLLTRYILGDGAKYQFTQVNSSTREQVLINDQVDMVFATYSITPARAEKISFAGPYYTSQAGVLVKANNKAIQSYSDLAGKKVATQAGSTGPAILAQYAPKAVVQEFQTHQEALDGLRQGRVDAYVTDYTLLLNALSLGVSNARLAGAPFGAQDPYGVGLPKGSDGVAFVNAFLKKLEANGTWAKLWTVSIGQRTGSTAVPTPPAHP</sequence>
<evidence type="ECO:0000256" key="4">
    <source>
        <dbReference type="SAM" id="SignalP"/>
    </source>
</evidence>
<organism evidence="6 7">
    <name type="scientific">Comamonas terrigena</name>
    <dbReference type="NCBI Taxonomy" id="32013"/>
    <lineage>
        <taxon>Bacteria</taxon>
        <taxon>Pseudomonadati</taxon>
        <taxon>Pseudomonadota</taxon>
        <taxon>Betaproteobacteria</taxon>
        <taxon>Burkholderiales</taxon>
        <taxon>Comamonadaceae</taxon>
        <taxon>Comamonas</taxon>
    </lineage>
</organism>
<dbReference type="GO" id="GO:0030288">
    <property type="term" value="C:outer membrane-bounded periplasmic space"/>
    <property type="evidence" value="ECO:0007669"/>
    <property type="project" value="TreeGrafter"/>
</dbReference>
<evidence type="ECO:0000313" key="6">
    <source>
        <dbReference type="EMBL" id="PEH91201.1"/>
    </source>
</evidence>
<dbReference type="AlphaFoldDB" id="A0A2A7V189"/>
<feature type="signal peptide" evidence="4">
    <location>
        <begin position="1"/>
        <end position="24"/>
    </location>
</feature>
<evidence type="ECO:0000259" key="5">
    <source>
        <dbReference type="SMART" id="SM00062"/>
    </source>
</evidence>
<dbReference type="SUPFAM" id="SSF53850">
    <property type="entry name" value="Periplasmic binding protein-like II"/>
    <property type="match status" value="1"/>
</dbReference>
<dbReference type="RefSeq" id="WP_066537409.1">
    <property type="nucleotide sequence ID" value="NZ_JAOBYP010000001.1"/>
</dbReference>
<gene>
    <name evidence="6" type="ORF">CRM82_19425</name>
</gene>
<dbReference type="Proteomes" id="UP000220246">
    <property type="component" value="Unassembled WGS sequence"/>
</dbReference>